<accession>A0A2K4X2S5</accession>
<reference evidence="1 2" key="1">
    <citation type="submission" date="2017-11" db="EMBL/GenBank/DDBJ databases">
        <authorList>
            <person name="Han C.G."/>
        </authorList>
    </citation>
    <scope>NUCLEOTIDE SEQUENCE [LARGE SCALE GENOMIC DNA]</scope>
    <source>
        <strain evidence="1">CFBP3840</strain>
    </source>
</reference>
<name>A0A2K4X2S5_PSESX</name>
<organism evidence="1 2">
    <name type="scientific">Pseudomonas syringae</name>
    <dbReference type="NCBI Taxonomy" id="317"/>
    <lineage>
        <taxon>Bacteria</taxon>
        <taxon>Pseudomonadati</taxon>
        <taxon>Pseudomonadota</taxon>
        <taxon>Gammaproteobacteria</taxon>
        <taxon>Pseudomonadales</taxon>
        <taxon>Pseudomonadaceae</taxon>
        <taxon>Pseudomonas</taxon>
    </lineage>
</organism>
<evidence type="ECO:0000313" key="2">
    <source>
        <dbReference type="Proteomes" id="UP000238095"/>
    </source>
</evidence>
<gene>
    <name evidence="1" type="ORF">CFBP3840_05437</name>
</gene>
<sequence length="49" mass="5747">MPNDWSCLIRGLPFSEQINECFKLPEQAFVKQCFGHQSRYLSNGRDINQ</sequence>
<protein>
    <submittedName>
        <fullName evidence="1">Uncharacterized protein</fullName>
    </submittedName>
</protein>
<evidence type="ECO:0000313" key="1">
    <source>
        <dbReference type="EMBL" id="SOS42441.1"/>
    </source>
</evidence>
<proteinExistence type="predicted"/>
<dbReference type="Proteomes" id="UP000238095">
    <property type="component" value="Chromosome 1"/>
</dbReference>
<dbReference type="AlphaFoldDB" id="A0A2K4X2S5"/>
<dbReference type="EMBL" id="LT963409">
    <property type="protein sequence ID" value="SOS42441.1"/>
    <property type="molecule type" value="Genomic_DNA"/>
</dbReference>